<protein>
    <submittedName>
        <fullName evidence="1">Gliding motility lipoprotein GldB</fullName>
    </submittedName>
</protein>
<accession>A0ABN6LBH3</accession>
<proteinExistence type="predicted"/>
<name>A0ABN6LBH3_9BACT</name>
<keyword evidence="1" id="KW-0449">Lipoprotein</keyword>
<gene>
    <name evidence="1" type="primary">gldB</name>
    <name evidence="1" type="ORF">PEPS_25870</name>
</gene>
<reference evidence="1 2" key="1">
    <citation type="submission" date="2021-12" db="EMBL/GenBank/DDBJ databases">
        <title>Genome sequencing of bacteria with rrn-lacking chromosome and rrn-plasmid.</title>
        <authorList>
            <person name="Anda M."/>
            <person name="Iwasaki W."/>
        </authorList>
    </citation>
    <scope>NUCLEOTIDE SEQUENCE [LARGE SCALE GENOMIC DNA]</scope>
    <source>
        <strain evidence="1 2">NBRC 101262</strain>
    </source>
</reference>
<evidence type="ECO:0000313" key="1">
    <source>
        <dbReference type="EMBL" id="BDD00307.1"/>
    </source>
</evidence>
<dbReference type="Proteomes" id="UP001354989">
    <property type="component" value="Chromosome"/>
</dbReference>
<evidence type="ECO:0000313" key="2">
    <source>
        <dbReference type="Proteomes" id="UP001354989"/>
    </source>
</evidence>
<dbReference type="InterPro" id="IPR019853">
    <property type="entry name" value="GldB-like"/>
</dbReference>
<keyword evidence="2" id="KW-1185">Reference proteome</keyword>
<dbReference type="EMBL" id="AP025292">
    <property type="protein sequence ID" value="BDD00307.1"/>
    <property type="molecule type" value="Genomic_DNA"/>
</dbReference>
<dbReference type="Pfam" id="PF25594">
    <property type="entry name" value="GldB_lipo"/>
    <property type="match status" value="1"/>
</dbReference>
<organism evidence="1 2">
    <name type="scientific">Persicobacter psychrovividus</name>
    <dbReference type="NCBI Taxonomy" id="387638"/>
    <lineage>
        <taxon>Bacteria</taxon>
        <taxon>Pseudomonadati</taxon>
        <taxon>Bacteroidota</taxon>
        <taxon>Cytophagia</taxon>
        <taxon>Cytophagales</taxon>
        <taxon>Persicobacteraceae</taxon>
        <taxon>Persicobacter</taxon>
    </lineage>
</organism>
<sequence length="364" mass="41653">MGNGIVGQKFCGLVDLLNFVERFTPMKKISSYLLAFSALLLIFSCSPQDDRCAKQPDTSNINIDLQFEQTETALMQDRSKAGIQKFLEEHPAFATLFLKRGQQPHDSILVNDLYHRINHPSFLELKKLTDSTFNQVDLKGQFEQAFRNIKFYYPAFQAPRIITGITGFDTNFQGLDDDLYVSDSLIVIGLDYFLGPQSKYRPIGIPEYILKRYTPTYIVPSVLNQMANKYIGNNPKDRSLLADMIFFGKAFYFTKTMAPCTPDSVIIGYTAEELQESKDHSQIIWANLVKNKMLYETGHEMKKKFIGERPKTIEMGEKCPGRIGQWVGWEIVEKYMQARKHTHIQDFLKTDSAPAVLAKSKYKG</sequence>